<feature type="region of interest" description="Disordered" evidence="1">
    <location>
        <begin position="56"/>
        <end position="89"/>
    </location>
</feature>
<evidence type="ECO:0000259" key="3">
    <source>
        <dbReference type="Pfam" id="PF07510"/>
    </source>
</evidence>
<protein>
    <recommendedName>
        <fullName evidence="3">GmrSD restriction endonucleases C-terminal domain-containing protein</fullName>
    </recommendedName>
</protein>
<proteinExistence type="predicted"/>
<dbReference type="Pfam" id="PF07510">
    <property type="entry name" value="GmrSD_C"/>
    <property type="match status" value="1"/>
</dbReference>
<reference evidence="5" key="1">
    <citation type="journal article" date="2019" name="Int. J. Syst. Evol. Microbiol.">
        <title>The Global Catalogue of Microorganisms (GCM) 10K type strain sequencing project: providing services to taxonomists for standard genome sequencing and annotation.</title>
        <authorList>
            <consortium name="The Broad Institute Genomics Platform"/>
            <consortium name="The Broad Institute Genome Sequencing Center for Infectious Disease"/>
            <person name="Wu L."/>
            <person name="Ma J."/>
        </authorList>
    </citation>
    <scope>NUCLEOTIDE SEQUENCE [LARGE SCALE GENOMIC DNA]</scope>
    <source>
        <strain evidence="5">CGMCC 1.3685</strain>
    </source>
</reference>
<sequence length="276" mass="29606">MRKLVNTLGVTLVSALLAGCGAQAGSAEPSPGAISPNIPAEIVIRTEAPPILISTEEPTATPESLTVEPKEFGTPEPTMSTAPKAKKTGQATGTLSLLAEIPVKGRAPKTGYDRDLFGSGWGDPDRNGCDARNDILDRDLDVHTYKPGTHECVVLTGTLLDPFTGQTIEFQRGQGTSNAVQIDHVVALSDAWQKGAQKLSAERRVSFSNDPLNLLAVDGPTNASKGDSDAASWLPPNRGYWCEYTTRQVEVKHKYGLWMTEAEHDISGRILKERCA</sequence>
<evidence type="ECO:0000313" key="5">
    <source>
        <dbReference type="Proteomes" id="UP000606115"/>
    </source>
</evidence>
<feature type="chain" id="PRO_5045123321" description="GmrSD restriction endonucleases C-terminal domain-containing protein" evidence="2">
    <location>
        <begin position="25"/>
        <end position="276"/>
    </location>
</feature>
<dbReference type="PANTHER" id="PTHR24094:SF15">
    <property type="entry name" value="AMP-DEPENDENT SYNTHETASE_LIGASE DOMAIN-CONTAINING PROTEIN-RELATED"/>
    <property type="match status" value="1"/>
</dbReference>
<keyword evidence="2" id="KW-0732">Signal</keyword>
<dbReference type="EMBL" id="BMKX01000006">
    <property type="protein sequence ID" value="GGJ64401.1"/>
    <property type="molecule type" value="Genomic_DNA"/>
</dbReference>
<dbReference type="PROSITE" id="PS51257">
    <property type="entry name" value="PROKAR_LIPOPROTEIN"/>
    <property type="match status" value="1"/>
</dbReference>
<feature type="signal peptide" evidence="2">
    <location>
        <begin position="1"/>
        <end position="24"/>
    </location>
</feature>
<evidence type="ECO:0000256" key="1">
    <source>
        <dbReference type="SAM" id="MobiDB-lite"/>
    </source>
</evidence>
<evidence type="ECO:0000256" key="2">
    <source>
        <dbReference type="SAM" id="SignalP"/>
    </source>
</evidence>
<feature type="domain" description="GmrSD restriction endonucleases C-terminal" evidence="3">
    <location>
        <begin position="131"/>
        <end position="265"/>
    </location>
</feature>
<keyword evidence="5" id="KW-1185">Reference proteome</keyword>
<evidence type="ECO:0000313" key="4">
    <source>
        <dbReference type="EMBL" id="GGJ64401.1"/>
    </source>
</evidence>
<dbReference type="InterPro" id="IPR011089">
    <property type="entry name" value="GmrSD_C"/>
</dbReference>
<gene>
    <name evidence="4" type="ORF">GCM10007173_24220</name>
</gene>
<comment type="caution">
    <text evidence="4">The sequence shown here is derived from an EMBL/GenBank/DDBJ whole genome shotgun (WGS) entry which is preliminary data.</text>
</comment>
<dbReference type="PANTHER" id="PTHR24094">
    <property type="entry name" value="SECRETED PROTEIN"/>
    <property type="match status" value="1"/>
</dbReference>
<dbReference type="RefSeq" id="WP_308422421.1">
    <property type="nucleotide sequence ID" value="NZ_BMKX01000006.1"/>
</dbReference>
<dbReference type="Proteomes" id="UP000606115">
    <property type="component" value="Unassembled WGS sequence"/>
</dbReference>
<dbReference type="GeneID" id="303306148"/>
<organism evidence="4 5">
    <name type="scientific">Glutamicibacter ardleyensis</name>
    <dbReference type="NCBI Taxonomy" id="225894"/>
    <lineage>
        <taxon>Bacteria</taxon>
        <taxon>Bacillati</taxon>
        <taxon>Actinomycetota</taxon>
        <taxon>Actinomycetes</taxon>
        <taxon>Micrococcales</taxon>
        <taxon>Micrococcaceae</taxon>
        <taxon>Glutamicibacter</taxon>
    </lineage>
</organism>
<name>A0ABQ2DRN0_9MICC</name>
<accession>A0ABQ2DRN0</accession>